<name>Q6MQ29_BDEBA</name>
<keyword evidence="10 11" id="KW-0472">Membrane</keyword>
<dbReference type="GO" id="GO:0015297">
    <property type="term" value="F:antiporter activity"/>
    <property type="evidence" value="ECO:0007669"/>
    <property type="project" value="UniProtKB-KW"/>
</dbReference>
<evidence type="ECO:0000256" key="7">
    <source>
        <dbReference type="ARBA" id="ARBA00022958"/>
    </source>
</evidence>
<feature type="transmembrane region" description="Helical" evidence="11">
    <location>
        <begin position="369"/>
        <end position="390"/>
    </location>
</feature>
<dbReference type="FunFam" id="3.40.50.720:FF:000036">
    <property type="entry name" value="Glutathione-regulated potassium-efflux system protein KefB"/>
    <property type="match status" value="1"/>
</dbReference>
<dbReference type="GO" id="GO:0008324">
    <property type="term" value="F:monoatomic cation transmembrane transporter activity"/>
    <property type="evidence" value="ECO:0007669"/>
    <property type="project" value="InterPro"/>
</dbReference>
<feature type="transmembrane region" description="Helical" evidence="11">
    <location>
        <begin position="402"/>
        <end position="419"/>
    </location>
</feature>
<dbReference type="Gene3D" id="1.20.1530.20">
    <property type="match status" value="1"/>
</dbReference>
<dbReference type="Pfam" id="PF00999">
    <property type="entry name" value="Na_H_Exchanger"/>
    <property type="match status" value="1"/>
</dbReference>
<feature type="transmembrane region" description="Helical" evidence="11">
    <location>
        <begin position="156"/>
        <end position="177"/>
    </location>
</feature>
<dbReference type="PANTHER" id="PTHR46157">
    <property type="entry name" value="K(+) EFFLUX ANTIPORTER 3, CHLOROPLASTIC"/>
    <property type="match status" value="1"/>
</dbReference>
<dbReference type="eggNOG" id="COG1226">
    <property type="taxonomic scope" value="Bacteria"/>
</dbReference>
<dbReference type="InterPro" id="IPR038770">
    <property type="entry name" value="Na+/solute_symporter_sf"/>
</dbReference>
<feature type="transmembrane region" description="Helical" evidence="11">
    <location>
        <begin position="266"/>
        <end position="293"/>
    </location>
</feature>
<keyword evidence="8 11" id="KW-1133">Transmembrane helix</keyword>
<protein>
    <submittedName>
        <fullName evidence="13">Glutathione-regulated K+ efflux antiporter</fullName>
    </submittedName>
</protein>
<dbReference type="Pfam" id="PF02254">
    <property type="entry name" value="TrkA_N"/>
    <property type="match status" value="1"/>
</dbReference>
<evidence type="ECO:0000313" key="14">
    <source>
        <dbReference type="Proteomes" id="UP000008080"/>
    </source>
</evidence>
<dbReference type="InterPro" id="IPR003148">
    <property type="entry name" value="RCK_N"/>
</dbReference>
<dbReference type="GO" id="GO:0012505">
    <property type="term" value="C:endomembrane system"/>
    <property type="evidence" value="ECO:0007669"/>
    <property type="project" value="UniProtKB-SubCell"/>
</dbReference>
<dbReference type="GO" id="GO:0006813">
    <property type="term" value="P:potassium ion transport"/>
    <property type="evidence" value="ECO:0007669"/>
    <property type="project" value="UniProtKB-KW"/>
</dbReference>
<dbReference type="InterPro" id="IPR006153">
    <property type="entry name" value="Cation/H_exchanger_TM"/>
</dbReference>
<feature type="transmembrane region" description="Helical" evidence="11">
    <location>
        <begin position="225"/>
        <end position="245"/>
    </location>
</feature>
<proteinExistence type="inferred from homology"/>
<keyword evidence="6 11" id="KW-0812">Transmembrane</keyword>
<keyword evidence="14" id="KW-1185">Reference proteome</keyword>
<dbReference type="NCBIfam" id="TIGR00932">
    <property type="entry name" value="2a37"/>
    <property type="match status" value="1"/>
</dbReference>
<keyword evidence="3" id="KW-0813">Transport</keyword>
<feature type="domain" description="RCK N-terminal" evidence="12">
    <location>
        <begin position="447"/>
        <end position="571"/>
    </location>
</feature>
<keyword evidence="7" id="KW-0630">Potassium</keyword>
<feature type="transmembrane region" description="Helical" evidence="11">
    <location>
        <begin position="132"/>
        <end position="150"/>
    </location>
</feature>
<organism evidence="13 14">
    <name type="scientific">Bdellovibrio bacteriovorus (strain ATCC 15356 / DSM 50701 / NCIMB 9529 / HD100)</name>
    <dbReference type="NCBI Taxonomy" id="264462"/>
    <lineage>
        <taxon>Bacteria</taxon>
        <taxon>Pseudomonadati</taxon>
        <taxon>Bdellovibrionota</taxon>
        <taxon>Bdellovibrionia</taxon>
        <taxon>Bdellovibrionales</taxon>
        <taxon>Pseudobdellovibrionaceae</taxon>
        <taxon>Bdellovibrio</taxon>
    </lineage>
</organism>
<dbReference type="HOGENOM" id="CLU_005126_9_3_7"/>
<dbReference type="EMBL" id="BX842647">
    <property type="protein sequence ID" value="CAE78618.1"/>
    <property type="molecule type" value="Genomic_DNA"/>
</dbReference>
<dbReference type="SUPFAM" id="SSF51735">
    <property type="entry name" value="NAD(P)-binding Rossmann-fold domains"/>
    <property type="match status" value="1"/>
</dbReference>
<keyword evidence="4" id="KW-0050">Antiport</keyword>
<evidence type="ECO:0000259" key="12">
    <source>
        <dbReference type="PROSITE" id="PS51201"/>
    </source>
</evidence>
<evidence type="ECO:0000256" key="6">
    <source>
        <dbReference type="ARBA" id="ARBA00022692"/>
    </source>
</evidence>
<evidence type="ECO:0000256" key="4">
    <source>
        <dbReference type="ARBA" id="ARBA00022449"/>
    </source>
</evidence>
<feature type="transmembrane region" description="Helical" evidence="11">
    <location>
        <begin position="77"/>
        <end position="95"/>
    </location>
</feature>
<feature type="transmembrane region" description="Helical" evidence="11">
    <location>
        <begin position="101"/>
        <end position="120"/>
    </location>
</feature>
<evidence type="ECO:0000256" key="11">
    <source>
        <dbReference type="SAM" id="Phobius"/>
    </source>
</evidence>
<accession>Q6MQ29</accession>
<dbReference type="InterPro" id="IPR036291">
    <property type="entry name" value="NAD(P)-bd_dom_sf"/>
</dbReference>
<keyword evidence="5" id="KW-0633">Potassium transport</keyword>
<feature type="transmembrane region" description="Helical" evidence="11">
    <location>
        <begin position="52"/>
        <end position="70"/>
    </location>
</feature>
<evidence type="ECO:0000256" key="2">
    <source>
        <dbReference type="ARBA" id="ARBA00005551"/>
    </source>
</evidence>
<dbReference type="Gene3D" id="3.40.50.720">
    <property type="entry name" value="NAD(P)-binding Rossmann-like Domain"/>
    <property type="match status" value="1"/>
</dbReference>
<comment type="similarity">
    <text evidence="2">Belongs to the monovalent cation:proton antiporter 2 (CPA2) transporter (TC 2.A.37) family.</text>
</comment>
<evidence type="ECO:0000313" key="13">
    <source>
        <dbReference type="EMBL" id="CAE78618.1"/>
    </source>
</evidence>
<keyword evidence="9" id="KW-0406">Ion transport</keyword>
<dbReference type="eggNOG" id="COG0475">
    <property type="taxonomic scope" value="Bacteria"/>
</dbReference>
<dbReference type="Proteomes" id="UP000008080">
    <property type="component" value="Chromosome"/>
</dbReference>
<evidence type="ECO:0000256" key="3">
    <source>
        <dbReference type="ARBA" id="ARBA00022448"/>
    </source>
</evidence>
<evidence type="ECO:0000256" key="8">
    <source>
        <dbReference type="ARBA" id="ARBA00022989"/>
    </source>
</evidence>
<dbReference type="PROSITE" id="PS51201">
    <property type="entry name" value="RCK_N"/>
    <property type="match status" value="1"/>
</dbReference>
<evidence type="ECO:0000256" key="10">
    <source>
        <dbReference type="ARBA" id="ARBA00023136"/>
    </source>
</evidence>
<feature type="transmembrane region" description="Helical" evidence="11">
    <location>
        <begin position="337"/>
        <end position="357"/>
    </location>
</feature>
<evidence type="ECO:0000256" key="1">
    <source>
        <dbReference type="ARBA" id="ARBA00004127"/>
    </source>
</evidence>
<dbReference type="KEGG" id="bba:Bd0658"/>
<dbReference type="GO" id="GO:0005886">
    <property type="term" value="C:plasma membrane"/>
    <property type="evidence" value="ECO:0007669"/>
    <property type="project" value="TreeGrafter"/>
</dbReference>
<feature type="transmembrane region" description="Helical" evidence="11">
    <location>
        <begin position="198"/>
        <end position="219"/>
    </location>
</feature>
<reference evidence="13 14" key="1">
    <citation type="journal article" date="2004" name="Science">
        <title>A predator unmasked: life cycle of Bdellovibrio bacteriovorus from a genomic perspective.</title>
        <authorList>
            <person name="Rendulic S."/>
            <person name="Jagtap P."/>
            <person name="Rosinus A."/>
            <person name="Eppinger M."/>
            <person name="Baar C."/>
            <person name="Lanz C."/>
            <person name="Keller H."/>
            <person name="Lambert C."/>
            <person name="Evans K.J."/>
            <person name="Goesmann A."/>
            <person name="Meyer F."/>
            <person name="Sockett R.E."/>
            <person name="Schuster S.C."/>
        </authorList>
    </citation>
    <scope>NUCLEOTIDE SEQUENCE [LARGE SCALE GENOMIC DNA]</scope>
    <source>
        <strain evidence="14">ATCC 15356 / DSM 50701 / NCIMB 9529 / HD100</strain>
    </source>
</reference>
<evidence type="ECO:0000256" key="5">
    <source>
        <dbReference type="ARBA" id="ARBA00022538"/>
    </source>
</evidence>
<sequence length="650" mass="71198">MSKVTVIKINQMPAVFFVIGLRLKDRSRLVTGFLPGSKPLGTFVSMILHEQLLQILAFLGFSVVLVSLFQKLGLGTILGYLAAGILIGPLGWGLISDFHFVQTIAEFGVVFLLFIIGLELQPKKLWGLRKTLLGFGGLQILVCTVVFTLAGHQLGISWASAAVVGFALSLSSTAFALQSLSERKVLNTEFGRASFAILLMQDVVAIPALAVIPSLGLVTASTREVNWGGALAIFIGLALGSRLLMGRFLQVVAETRSRELFTGVTLLTVIGVAFLMESVGLSMALGAFLAGVLLSESEYRHELEADLEPFKGLLMGLFFVSVGMSVKLSLLVENPGLILGITVGYMVLKGFLIYGVGRVMKLHRPASNNLAVYLVQGGEFAFVIFGVGQSAQVLSPEWTQRFTLVVTLSMIASPIIIVLNEKIQAMIACKRPGAGPQYDQIDEADNGNAVIIAGFGRVGQIFGRILRTQDVKFTAIEHDTEQIDLLRRFGNKVYYGDASRPEILEAAGIKNAKYFVLAVDDVETSNNIARILHEDYPHVKVFARSRNRQHTFDLMAAGVTQVRRETIDSSIALSEQLLVEMGTPAKRAHEIIERFRLHDELMLQEQFKVRHDQKTFIDVSRQAAQQLAQVLKEDAEKTYIDPQHPPEASK</sequence>
<dbReference type="AlphaFoldDB" id="Q6MQ29"/>
<dbReference type="InterPro" id="IPR004771">
    <property type="entry name" value="K/H_exchanger"/>
</dbReference>
<dbReference type="STRING" id="264462.Bd0658"/>
<evidence type="ECO:0000256" key="9">
    <source>
        <dbReference type="ARBA" id="ARBA00023065"/>
    </source>
</evidence>
<gene>
    <name evidence="13" type="ordered locus">Bd0658</name>
</gene>
<dbReference type="GO" id="GO:1902600">
    <property type="term" value="P:proton transmembrane transport"/>
    <property type="evidence" value="ECO:0007669"/>
    <property type="project" value="InterPro"/>
</dbReference>
<comment type="subcellular location">
    <subcellularLocation>
        <location evidence="1">Endomembrane system</location>
        <topology evidence="1">Multi-pass membrane protein</topology>
    </subcellularLocation>
</comment>
<dbReference type="PANTHER" id="PTHR46157:SF4">
    <property type="entry name" value="K(+) EFFLUX ANTIPORTER 3, CHLOROPLASTIC"/>
    <property type="match status" value="1"/>
</dbReference>